<keyword evidence="9" id="KW-0732">Signal</keyword>
<evidence type="ECO:0000259" key="11">
    <source>
        <dbReference type="PROSITE" id="PS00907"/>
    </source>
</evidence>
<dbReference type="Pfam" id="PF01208">
    <property type="entry name" value="URO-D"/>
    <property type="match status" value="1"/>
</dbReference>
<evidence type="ECO:0000313" key="12">
    <source>
        <dbReference type="EMBL" id="KAK7248962.1"/>
    </source>
</evidence>
<name>A0ABR1G7K4_AURAN</name>
<evidence type="ECO:0000259" key="10">
    <source>
        <dbReference type="PROSITE" id="PS00906"/>
    </source>
</evidence>
<proteinExistence type="inferred from homology"/>
<dbReference type="CDD" id="cd00717">
    <property type="entry name" value="URO-D"/>
    <property type="match status" value="1"/>
</dbReference>
<dbReference type="InterPro" id="IPR000257">
    <property type="entry name" value="Uroporphyrinogen_deCOase"/>
</dbReference>
<dbReference type="NCBIfam" id="TIGR01464">
    <property type="entry name" value="hemE"/>
    <property type="match status" value="1"/>
</dbReference>
<comment type="catalytic activity">
    <reaction evidence="7">
        <text>uroporphyrinogen III + 4 H(+) = coproporphyrinogen III + 4 CO2</text>
        <dbReference type="Rhea" id="RHEA:19865"/>
        <dbReference type="ChEBI" id="CHEBI:15378"/>
        <dbReference type="ChEBI" id="CHEBI:16526"/>
        <dbReference type="ChEBI" id="CHEBI:57308"/>
        <dbReference type="ChEBI" id="CHEBI:57309"/>
        <dbReference type="EC" id="4.1.1.37"/>
    </reaction>
</comment>
<evidence type="ECO:0000256" key="1">
    <source>
        <dbReference type="ARBA" id="ARBA00004804"/>
    </source>
</evidence>
<comment type="caution">
    <text evidence="12">The sequence shown here is derived from an EMBL/GenBank/DDBJ whole genome shotgun (WGS) entry which is preliminary data.</text>
</comment>
<keyword evidence="13" id="KW-1185">Reference proteome</keyword>
<evidence type="ECO:0000256" key="5">
    <source>
        <dbReference type="ARBA" id="ARBA00023239"/>
    </source>
</evidence>
<feature type="domain" description="Uroporphyrinogen decarboxylase (URO-D)" evidence="11">
    <location>
        <begin position="185"/>
        <end position="201"/>
    </location>
</feature>
<dbReference type="EMBL" id="JBBJCI010000084">
    <property type="protein sequence ID" value="KAK7248962.1"/>
    <property type="molecule type" value="Genomic_DNA"/>
</dbReference>
<dbReference type="PROSITE" id="PS00906">
    <property type="entry name" value="UROD_1"/>
    <property type="match status" value="1"/>
</dbReference>
<evidence type="ECO:0000256" key="8">
    <source>
        <dbReference type="RuleBase" id="RU004169"/>
    </source>
</evidence>
<gene>
    <name evidence="12" type="ORF">SO694_00043148</name>
</gene>
<evidence type="ECO:0000256" key="2">
    <source>
        <dbReference type="ARBA" id="ARBA00009935"/>
    </source>
</evidence>
<dbReference type="EC" id="4.1.1.37" evidence="3 7"/>
<dbReference type="SUPFAM" id="SSF51726">
    <property type="entry name" value="UROD/MetE-like"/>
    <property type="match status" value="1"/>
</dbReference>
<evidence type="ECO:0000313" key="13">
    <source>
        <dbReference type="Proteomes" id="UP001363151"/>
    </source>
</evidence>
<dbReference type="PANTHER" id="PTHR21091">
    <property type="entry name" value="METHYLTETRAHYDROFOLATE:HOMOCYSTEINE METHYLTRANSFERASE RELATED"/>
    <property type="match status" value="1"/>
</dbReference>
<dbReference type="Proteomes" id="UP001363151">
    <property type="component" value="Unassembled WGS sequence"/>
</dbReference>
<organism evidence="12 13">
    <name type="scientific">Aureococcus anophagefferens</name>
    <name type="common">Harmful bloom alga</name>
    <dbReference type="NCBI Taxonomy" id="44056"/>
    <lineage>
        <taxon>Eukaryota</taxon>
        <taxon>Sar</taxon>
        <taxon>Stramenopiles</taxon>
        <taxon>Ochrophyta</taxon>
        <taxon>Pelagophyceae</taxon>
        <taxon>Pelagomonadales</taxon>
        <taxon>Pelagomonadaceae</taxon>
        <taxon>Aureococcus</taxon>
    </lineage>
</organism>
<protein>
    <recommendedName>
        <fullName evidence="3 7">Uroporphyrinogen decarboxylase</fullName>
        <ecNumber evidence="3 7">4.1.1.37</ecNumber>
    </recommendedName>
</protein>
<feature type="domain" description="Uroporphyrinogen decarboxylase (URO-D)" evidence="10">
    <location>
        <begin position="64"/>
        <end position="73"/>
    </location>
</feature>
<evidence type="ECO:0000256" key="6">
    <source>
        <dbReference type="ARBA" id="ARBA00023244"/>
    </source>
</evidence>
<evidence type="ECO:0000256" key="9">
    <source>
        <dbReference type="SAM" id="SignalP"/>
    </source>
</evidence>
<evidence type="ECO:0000256" key="4">
    <source>
        <dbReference type="ARBA" id="ARBA00022793"/>
    </source>
</evidence>
<dbReference type="InterPro" id="IPR038071">
    <property type="entry name" value="UROD/MetE-like_sf"/>
</dbReference>
<dbReference type="Gene3D" id="3.20.20.210">
    <property type="match status" value="1"/>
</dbReference>
<keyword evidence="6 7" id="KW-0627">Porphyrin biosynthesis</keyword>
<accession>A0ABR1G7K4</accession>
<dbReference type="InterPro" id="IPR006361">
    <property type="entry name" value="Uroporphyrinogen_deCO2ase_HemE"/>
</dbReference>
<comment type="similarity">
    <text evidence="2 8">Belongs to the uroporphyrinogen decarboxylase family.</text>
</comment>
<feature type="chain" id="PRO_5046617785" description="Uroporphyrinogen decarboxylase" evidence="9">
    <location>
        <begin position="27"/>
        <end position="399"/>
    </location>
</feature>
<keyword evidence="4 7" id="KW-0210">Decarboxylase</keyword>
<feature type="signal peptide" evidence="9">
    <location>
        <begin position="1"/>
        <end position="26"/>
    </location>
</feature>
<comment type="pathway">
    <text evidence="1 7">Porphyrin-containing compound metabolism; protoporphyrin-IX biosynthesis; coproporphyrinogen-III from 5-aminolevulinate: step 4/4.</text>
</comment>
<dbReference type="PANTHER" id="PTHR21091:SF169">
    <property type="entry name" value="UROPORPHYRINOGEN DECARBOXYLASE"/>
    <property type="match status" value="1"/>
</dbReference>
<evidence type="ECO:0000256" key="3">
    <source>
        <dbReference type="ARBA" id="ARBA00012288"/>
    </source>
</evidence>
<sequence>MMTGMRSPCTMLALLCSLALTSSLVASKVSAPSPRRDVSAAGAATDDAPLLLRAARGEAVERTPVWMMRQAGRHMQVYRDLVKKYPTFRERSEIPEAALEISLQPWEAYGVDGVILFSDILTPLPAMGVDFQISEGGAIAISPIRTEAHLAELKKANFDAATACPFVGEVLGKLREKVGSSATVLGFVGLPFTLASYLVEGKTGTTSGFAEVGRMRKEQPELLHGILDLLAENIGAYACYQVESGAQVIQVFDSWAGHLPEDQYLEFAVPYQKKVIEAIKAKHPETPVIIYMAPDVHSKDGGFLDHLAASGADCVSVDYTVDFGETRARLPAGVAMQGNLDPKILRDGPLDKIKEETEKILAAGNCNMHIMNLGHGIEADTPEPHAKFFVDTVQAFRAK</sequence>
<dbReference type="PROSITE" id="PS00907">
    <property type="entry name" value="UROD_2"/>
    <property type="match status" value="1"/>
</dbReference>
<keyword evidence="5 7" id="KW-0456">Lyase</keyword>
<evidence type="ECO:0000256" key="7">
    <source>
        <dbReference type="RuleBase" id="RU000554"/>
    </source>
</evidence>
<reference evidence="12 13" key="1">
    <citation type="submission" date="2024-03" db="EMBL/GenBank/DDBJ databases">
        <title>Aureococcus anophagefferens CCMP1851 and Kratosvirus quantuckense: Draft genome of a second virus-susceptible host strain in the model system.</title>
        <authorList>
            <person name="Chase E."/>
            <person name="Truchon A.R."/>
            <person name="Schepens W."/>
            <person name="Wilhelm S.W."/>
        </authorList>
    </citation>
    <scope>NUCLEOTIDE SEQUENCE [LARGE SCALE GENOMIC DNA]</scope>
    <source>
        <strain evidence="12 13">CCMP1851</strain>
    </source>
</reference>